<feature type="domain" description="EamA" evidence="8">
    <location>
        <begin position="147"/>
        <end position="277"/>
    </location>
</feature>
<dbReference type="PANTHER" id="PTHR42920">
    <property type="entry name" value="OS03G0707200 PROTEIN-RELATED"/>
    <property type="match status" value="1"/>
</dbReference>
<keyword evidence="3" id="KW-1003">Cell membrane</keyword>
<keyword evidence="4 7" id="KW-0812">Transmembrane</keyword>
<evidence type="ECO:0000313" key="9">
    <source>
        <dbReference type="EMBL" id="CAA9539306.1"/>
    </source>
</evidence>
<feature type="transmembrane region" description="Helical" evidence="7">
    <location>
        <begin position="96"/>
        <end position="116"/>
    </location>
</feature>
<feature type="transmembrane region" description="Helical" evidence="7">
    <location>
        <begin position="177"/>
        <end position="195"/>
    </location>
</feature>
<comment type="similarity">
    <text evidence="2">Belongs to the EamA transporter family.</text>
</comment>
<evidence type="ECO:0000256" key="7">
    <source>
        <dbReference type="SAM" id="Phobius"/>
    </source>
</evidence>
<evidence type="ECO:0000259" key="8">
    <source>
        <dbReference type="Pfam" id="PF00892"/>
    </source>
</evidence>
<dbReference type="GO" id="GO:0005886">
    <property type="term" value="C:plasma membrane"/>
    <property type="evidence" value="ECO:0007669"/>
    <property type="project" value="UniProtKB-SubCell"/>
</dbReference>
<evidence type="ECO:0000256" key="5">
    <source>
        <dbReference type="ARBA" id="ARBA00022989"/>
    </source>
</evidence>
<comment type="subcellular location">
    <subcellularLocation>
        <location evidence="1">Cell membrane</location>
        <topology evidence="1">Multi-pass membrane protein</topology>
    </subcellularLocation>
</comment>
<feature type="transmembrane region" description="Helical" evidence="7">
    <location>
        <begin position="71"/>
        <end position="90"/>
    </location>
</feature>
<dbReference type="Pfam" id="PF00892">
    <property type="entry name" value="EamA"/>
    <property type="match status" value="1"/>
</dbReference>
<evidence type="ECO:0000256" key="1">
    <source>
        <dbReference type="ARBA" id="ARBA00004651"/>
    </source>
</evidence>
<reference evidence="9" key="1">
    <citation type="submission" date="2020-02" db="EMBL/GenBank/DDBJ databases">
        <authorList>
            <person name="Meier V. D."/>
        </authorList>
    </citation>
    <scope>NUCLEOTIDE SEQUENCE</scope>
    <source>
        <strain evidence="9">AVDCRST_MAG79</strain>
    </source>
</reference>
<dbReference type="InterPro" id="IPR051258">
    <property type="entry name" value="Diverse_Substrate_Transporter"/>
</dbReference>
<name>A0A6J4U3Y7_9ACTN</name>
<accession>A0A6J4U3Y7</accession>
<proteinExistence type="inferred from homology"/>
<dbReference type="EMBL" id="CADCWC010000256">
    <property type="protein sequence ID" value="CAA9539306.1"/>
    <property type="molecule type" value="Genomic_DNA"/>
</dbReference>
<feature type="transmembrane region" description="Helical" evidence="7">
    <location>
        <begin position="207"/>
        <end position="225"/>
    </location>
</feature>
<sequence length="290" mass="29582">MTWNGAGLLQRAPAPALVMGAILLTQLGASLAKEIFDDVGPGGTVFLRLVFGALILSAVSRPRLGGHERRAWALIVVFGLAFAGMNGAFYASIERIPLGVSVTIEFIGPLAVGLVGSRRPLDVVWVALAAAGIVLLGGGVGGGTDLVGVALALLAGVFWGAYILLSARVGRRFDDGGEQALALVVASAVLLPIGVAQGGRDLLDPTVLVIGLVVAVLASALPYSFELEALRRLRPATFGVLMSLEPATAALVGAVVLAEALRTAEWLAVAMVVVASAGAARSARVLATHE</sequence>
<evidence type="ECO:0000256" key="3">
    <source>
        <dbReference type="ARBA" id="ARBA00022475"/>
    </source>
</evidence>
<evidence type="ECO:0000256" key="6">
    <source>
        <dbReference type="ARBA" id="ARBA00023136"/>
    </source>
</evidence>
<evidence type="ECO:0000256" key="4">
    <source>
        <dbReference type="ARBA" id="ARBA00022692"/>
    </source>
</evidence>
<evidence type="ECO:0000256" key="2">
    <source>
        <dbReference type="ARBA" id="ARBA00007362"/>
    </source>
</evidence>
<dbReference type="InterPro" id="IPR037185">
    <property type="entry name" value="EmrE-like"/>
</dbReference>
<protein>
    <recommendedName>
        <fullName evidence="8">EamA domain-containing protein</fullName>
    </recommendedName>
</protein>
<keyword evidence="6 7" id="KW-0472">Membrane</keyword>
<gene>
    <name evidence="9" type="ORF">AVDCRST_MAG79-1705</name>
</gene>
<organism evidence="9">
    <name type="scientific">uncultured Thermoleophilia bacterium</name>
    <dbReference type="NCBI Taxonomy" id="1497501"/>
    <lineage>
        <taxon>Bacteria</taxon>
        <taxon>Bacillati</taxon>
        <taxon>Actinomycetota</taxon>
        <taxon>Thermoleophilia</taxon>
        <taxon>environmental samples</taxon>
    </lineage>
</organism>
<dbReference type="InterPro" id="IPR000620">
    <property type="entry name" value="EamA_dom"/>
</dbReference>
<feature type="transmembrane region" description="Helical" evidence="7">
    <location>
        <begin position="146"/>
        <end position="165"/>
    </location>
</feature>
<feature type="transmembrane region" description="Helical" evidence="7">
    <location>
        <begin position="237"/>
        <end position="258"/>
    </location>
</feature>
<dbReference type="AlphaFoldDB" id="A0A6J4U3Y7"/>
<dbReference type="PANTHER" id="PTHR42920:SF24">
    <property type="entry name" value="AROMATIC AMINO ACID EXPORTER YDDG"/>
    <property type="match status" value="1"/>
</dbReference>
<dbReference type="SUPFAM" id="SSF103481">
    <property type="entry name" value="Multidrug resistance efflux transporter EmrE"/>
    <property type="match status" value="2"/>
</dbReference>
<feature type="transmembrane region" description="Helical" evidence="7">
    <location>
        <begin position="42"/>
        <end position="59"/>
    </location>
</feature>
<feature type="transmembrane region" description="Helical" evidence="7">
    <location>
        <begin position="123"/>
        <end position="140"/>
    </location>
</feature>
<feature type="transmembrane region" description="Helical" evidence="7">
    <location>
        <begin position="264"/>
        <end position="283"/>
    </location>
</feature>
<keyword evidence="5 7" id="KW-1133">Transmembrane helix</keyword>